<dbReference type="PANTHER" id="PTHR31315:SF1">
    <property type="entry name" value="PROTEIN SIP5"/>
    <property type="match status" value="1"/>
</dbReference>
<feature type="compositionally biased region" description="Polar residues" evidence="2">
    <location>
        <begin position="728"/>
        <end position="743"/>
    </location>
</feature>
<evidence type="ECO:0000313" key="3">
    <source>
        <dbReference type="EMBL" id="CAF9921172.1"/>
    </source>
</evidence>
<feature type="region of interest" description="Disordered" evidence="2">
    <location>
        <begin position="791"/>
        <end position="844"/>
    </location>
</feature>
<feature type="compositionally biased region" description="Polar residues" evidence="2">
    <location>
        <begin position="806"/>
        <end position="823"/>
    </location>
</feature>
<feature type="region of interest" description="Disordered" evidence="2">
    <location>
        <begin position="169"/>
        <end position="248"/>
    </location>
</feature>
<comment type="similarity">
    <text evidence="1">Belongs to the SIP5 family.</text>
</comment>
<feature type="compositionally biased region" description="Low complexity" evidence="2">
    <location>
        <begin position="23"/>
        <end position="42"/>
    </location>
</feature>
<organism evidence="3 4">
    <name type="scientific">Imshaugia aleurites</name>
    <dbReference type="NCBI Taxonomy" id="172621"/>
    <lineage>
        <taxon>Eukaryota</taxon>
        <taxon>Fungi</taxon>
        <taxon>Dikarya</taxon>
        <taxon>Ascomycota</taxon>
        <taxon>Pezizomycotina</taxon>
        <taxon>Lecanoromycetes</taxon>
        <taxon>OSLEUM clade</taxon>
        <taxon>Lecanoromycetidae</taxon>
        <taxon>Lecanorales</taxon>
        <taxon>Lecanorineae</taxon>
        <taxon>Parmeliaceae</taxon>
        <taxon>Imshaugia</taxon>
    </lineage>
</organism>
<feature type="compositionally biased region" description="Low complexity" evidence="2">
    <location>
        <begin position="612"/>
        <end position="635"/>
    </location>
</feature>
<comment type="caution">
    <text evidence="3">The sequence shown here is derived from an EMBL/GenBank/DDBJ whole genome shotgun (WGS) entry which is preliminary data.</text>
</comment>
<proteinExistence type="inferred from homology"/>
<feature type="region of interest" description="Disordered" evidence="2">
    <location>
        <begin position="485"/>
        <end position="513"/>
    </location>
</feature>
<feature type="region of interest" description="Disordered" evidence="2">
    <location>
        <begin position="531"/>
        <end position="555"/>
    </location>
</feature>
<dbReference type="OrthoDB" id="21471at2759"/>
<feature type="compositionally biased region" description="Polar residues" evidence="2">
    <location>
        <begin position="199"/>
        <end position="208"/>
    </location>
</feature>
<protein>
    <submittedName>
        <fullName evidence="3">SNF1-interacting protein</fullName>
    </submittedName>
</protein>
<feature type="compositionally biased region" description="Basic and acidic residues" evidence="2">
    <location>
        <begin position="575"/>
        <end position="600"/>
    </location>
</feature>
<feature type="compositionally biased region" description="Low complexity" evidence="2">
    <location>
        <begin position="209"/>
        <end position="229"/>
    </location>
</feature>
<feature type="compositionally biased region" description="Low complexity" evidence="2">
    <location>
        <begin position="682"/>
        <end position="700"/>
    </location>
</feature>
<dbReference type="AlphaFoldDB" id="A0A8H3IAR1"/>
<gene>
    <name evidence="3" type="primary">SIP5</name>
    <name evidence="3" type="ORF">IMSHALPRED_005101</name>
</gene>
<feature type="region of interest" description="Disordered" evidence="2">
    <location>
        <begin position="1"/>
        <end position="108"/>
    </location>
</feature>
<dbReference type="Proteomes" id="UP000664534">
    <property type="component" value="Unassembled WGS sequence"/>
</dbReference>
<evidence type="ECO:0000256" key="2">
    <source>
        <dbReference type="SAM" id="MobiDB-lite"/>
    </source>
</evidence>
<dbReference type="GO" id="GO:0005737">
    <property type="term" value="C:cytoplasm"/>
    <property type="evidence" value="ECO:0007669"/>
    <property type="project" value="TreeGrafter"/>
</dbReference>
<feature type="compositionally biased region" description="Polar residues" evidence="2">
    <location>
        <begin position="237"/>
        <end position="247"/>
    </location>
</feature>
<feature type="region of interest" description="Disordered" evidence="2">
    <location>
        <begin position="571"/>
        <end position="746"/>
    </location>
</feature>
<dbReference type="PANTHER" id="PTHR31315">
    <property type="entry name" value="PROTEIN SIP5"/>
    <property type="match status" value="1"/>
</dbReference>
<sequence>MGNSATKEQRPHPARLRSADARSVSSPAGSGPSSPSYPPSLDRPSHPVYNVRTGRGSRPDLSTLLGIRSNAVPENPSLESRRETKQEREARKLEKERVAREKERERSMREESVDGGYLVTQGVYTGIEDYNKGVVRQLMIERRVAPFWRGLNDHSDSWTENQLVAAARGRPIPAPDEIPVDDEPKPTSKAELETKSLERNINNLTVPITSRSQSLNSDTSSNLSPSQSSFPPGVANPPQTSSSSGSTLFRGRAKTLAALTTASKNSQVDMTPREMNLPRDPYVAGQPLEAYLYKDASECPICFLYYPPYLNKTRCCDQAICSECFVQIKRPDPHPPEHADPTAPQPPPVANNAEVVDPEELISEPAACPFCVQPEFGVTYDPPPFRRGLTYVNQASNHPLANTSSAMSSESSLGSVLSNGGRMSPTSATRRRTTSVSATSPTVITTDRVRPDWHQKLAAARAHTARRSAAATALHTAAYLMGNRGQESDGRALGPFGRRGILRRTSGADNPGASSAHLSMLALMSERYAASGAARDDEAEPSITPGPRGSSRRTGMDDLEEMMMMEAIRLSLASEEDRRKREEKDAQKKAKKKDKEDKKAEKKARKTGIYPSSANESAAGLGGSSSEVVVGGMEAFPYSGKGKGVQQTEPQQPHARARNAGSSSTGADPQEHLERARAQILPSDAPSSSSPPYSSSPYRPSHLRTLSNASSSTSSIEDSAPGSLRNEIPTQGLSFDVSPSASGVNIPAAASAQDTYISGTPPGGGAGLEPMFNFRSLAAMVGEEKLKDVTHDENAGQIEFGRPRGESSSSSFTDKVDQAQGTSAEKHEGFGSQSTSTFQPPFVGEGLPAVKLTAASRGNSDFDKAGQQVEYAEINDAAVSQERSQTST</sequence>
<reference evidence="3" key="1">
    <citation type="submission" date="2021-03" db="EMBL/GenBank/DDBJ databases">
        <authorList>
            <person name="Tagirdzhanova G."/>
        </authorList>
    </citation>
    <scope>NUCLEOTIDE SEQUENCE</scope>
</reference>
<accession>A0A8H3IAR1</accession>
<feature type="compositionally biased region" description="Low complexity" evidence="2">
    <location>
        <begin position="404"/>
        <end position="441"/>
    </location>
</feature>
<name>A0A8H3IAR1_9LECA</name>
<evidence type="ECO:0000313" key="4">
    <source>
        <dbReference type="Proteomes" id="UP000664534"/>
    </source>
</evidence>
<evidence type="ECO:0000256" key="1">
    <source>
        <dbReference type="ARBA" id="ARBA00010402"/>
    </source>
</evidence>
<feature type="region of interest" description="Disordered" evidence="2">
    <location>
        <begin position="401"/>
        <end position="441"/>
    </location>
</feature>
<feature type="compositionally biased region" description="Basic and acidic residues" evidence="2">
    <location>
        <begin position="79"/>
        <end position="108"/>
    </location>
</feature>
<dbReference type="InterPro" id="IPR039301">
    <property type="entry name" value="Sip5/DA2"/>
</dbReference>
<feature type="compositionally biased region" description="Low complexity" evidence="2">
    <location>
        <begin position="707"/>
        <end position="719"/>
    </location>
</feature>
<feature type="compositionally biased region" description="Basic and acidic residues" evidence="2">
    <location>
        <begin position="182"/>
        <end position="198"/>
    </location>
</feature>
<keyword evidence="4" id="KW-1185">Reference proteome</keyword>
<dbReference type="EMBL" id="CAJPDT010000027">
    <property type="protein sequence ID" value="CAF9921172.1"/>
    <property type="molecule type" value="Genomic_DNA"/>
</dbReference>
<dbReference type="CDD" id="cd24139">
    <property type="entry name" value="SIP5-like"/>
    <property type="match status" value="1"/>
</dbReference>